<reference evidence="2" key="1">
    <citation type="submission" date="2021-02" db="EMBL/GenBank/DDBJ databases">
        <authorList>
            <person name="Palmer J.M."/>
        </authorList>
    </citation>
    <scope>NUCLEOTIDE SEQUENCE</scope>
    <source>
        <strain evidence="2">SCRP734</strain>
    </source>
</reference>
<dbReference type="AlphaFoldDB" id="A0A8T1VF03"/>
<sequence>MSPCRARHPASVMMYGRASTGSCPAQTCTCQALLVALGEGGAGLELDNYQNTIVGDTTTCGVSSGERTRVAAGEIEFGNQYVMMMGEISTGFDSAATFDIATTERSIAKTFRKTVVISLLPPSPEVLDRFDDVVFLSGGHVILGFKCPLRPDVADVLLDEGTDKQSQYEVNSIPSSIIPRTTASMSTSSAARASTEA</sequence>
<keyword evidence="1" id="KW-0813">Transport</keyword>
<gene>
    <name evidence="2" type="ORF">PHYPSEUDO_008296</name>
</gene>
<evidence type="ECO:0000313" key="2">
    <source>
        <dbReference type="EMBL" id="KAG7379661.1"/>
    </source>
</evidence>
<protein>
    <submittedName>
        <fullName evidence="2">Uncharacterized protein</fullName>
    </submittedName>
</protein>
<accession>A0A8T1VF03</accession>
<dbReference type="EMBL" id="JAGDFM010000336">
    <property type="protein sequence ID" value="KAG7379661.1"/>
    <property type="molecule type" value="Genomic_DNA"/>
</dbReference>
<name>A0A8T1VF03_9STRA</name>
<dbReference type="PANTHER" id="PTHR19241">
    <property type="entry name" value="ATP-BINDING CASSETTE TRANSPORTER"/>
    <property type="match status" value="1"/>
</dbReference>
<dbReference type="OrthoDB" id="123799at2759"/>
<keyword evidence="3" id="KW-1185">Reference proteome</keyword>
<organism evidence="2 3">
    <name type="scientific">Phytophthora pseudosyringae</name>
    <dbReference type="NCBI Taxonomy" id="221518"/>
    <lineage>
        <taxon>Eukaryota</taxon>
        <taxon>Sar</taxon>
        <taxon>Stramenopiles</taxon>
        <taxon>Oomycota</taxon>
        <taxon>Peronosporomycetes</taxon>
        <taxon>Peronosporales</taxon>
        <taxon>Peronosporaceae</taxon>
        <taxon>Phytophthora</taxon>
    </lineage>
</organism>
<evidence type="ECO:0000313" key="3">
    <source>
        <dbReference type="Proteomes" id="UP000694044"/>
    </source>
</evidence>
<comment type="caution">
    <text evidence="2">The sequence shown here is derived from an EMBL/GenBank/DDBJ whole genome shotgun (WGS) entry which is preliminary data.</text>
</comment>
<proteinExistence type="predicted"/>
<dbReference type="Proteomes" id="UP000694044">
    <property type="component" value="Unassembled WGS sequence"/>
</dbReference>
<evidence type="ECO:0000256" key="1">
    <source>
        <dbReference type="ARBA" id="ARBA00022448"/>
    </source>
</evidence>